<accession>A0A081BRU4</accession>
<dbReference type="STRING" id="1499966.U14_05403"/>
<dbReference type="InterPro" id="IPR024078">
    <property type="entry name" value="LmbE-like_dom_sf"/>
</dbReference>
<reference evidence="1" key="1">
    <citation type="journal article" date="2015" name="PeerJ">
        <title>First genomic representation of candidate bacterial phylum KSB3 points to enhanced environmental sensing as a trigger of wastewater bulking.</title>
        <authorList>
            <person name="Sekiguchi Y."/>
            <person name="Ohashi A."/>
            <person name="Parks D.H."/>
            <person name="Yamauchi T."/>
            <person name="Tyson G.W."/>
            <person name="Hugenholtz P."/>
        </authorList>
    </citation>
    <scope>NUCLEOTIDE SEQUENCE [LARGE SCALE GENOMIC DNA]</scope>
</reference>
<dbReference type="HOGENOM" id="CLU_968543_0_0_0"/>
<evidence type="ECO:0008006" key="3">
    <source>
        <dbReference type="Google" id="ProtNLM"/>
    </source>
</evidence>
<dbReference type="SUPFAM" id="SSF102588">
    <property type="entry name" value="LmbE-like"/>
    <property type="match status" value="1"/>
</dbReference>
<dbReference type="Gene3D" id="3.40.50.10320">
    <property type="entry name" value="LmbE-like"/>
    <property type="match status" value="1"/>
</dbReference>
<dbReference type="EMBL" id="DF820460">
    <property type="protein sequence ID" value="GAK54125.1"/>
    <property type="molecule type" value="Genomic_DNA"/>
</dbReference>
<dbReference type="Proteomes" id="UP000030700">
    <property type="component" value="Unassembled WGS sequence"/>
</dbReference>
<gene>
    <name evidence="1" type="ORF">U14_05403</name>
</gene>
<protein>
    <recommendedName>
        <fullName evidence="3">LmbE family protein</fullName>
    </recommendedName>
</protein>
<evidence type="ECO:0000313" key="2">
    <source>
        <dbReference type="Proteomes" id="UP000030700"/>
    </source>
</evidence>
<name>A0A081BRU4_9BACT</name>
<dbReference type="Pfam" id="PF02585">
    <property type="entry name" value="PIG-L"/>
    <property type="match status" value="1"/>
</dbReference>
<evidence type="ECO:0000313" key="1">
    <source>
        <dbReference type="EMBL" id="GAK54125.1"/>
    </source>
</evidence>
<dbReference type="InterPro" id="IPR003737">
    <property type="entry name" value="GlcNAc_PI_deacetylase-related"/>
</dbReference>
<dbReference type="AlphaFoldDB" id="A0A081BRU4"/>
<keyword evidence="2" id="KW-1185">Reference proteome</keyword>
<proteinExistence type="predicted"/>
<organism evidence="1">
    <name type="scientific">Candidatus Moduliflexus flocculans</name>
    <dbReference type="NCBI Taxonomy" id="1499966"/>
    <lineage>
        <taxon>Bacteria</taxon>
        <taxon>Candidatus Moduliflexota</taxon>
        <taxon>Candidatus Moduliflexia</taxon>
        <taxon>Candidatus Moduliflexales</taxon>
        <taxon>Candidatus Moduliflexaceae</taxon>
    </lineage>
</organism>
<sequence length="280" mass="30662">MITLHNPTADMFIPDGTDVAQALARTTHLGISAHQDDLEIMAIHGILECYEAPGKGFTGVVCTNGAGSPRAGVYAQYTDEQMQRVRRYEQRTAGMIGKYAAVLQLDYSSSVMKDQHAAPPKDDLVAILKTTRPEVVYTHNPADKHPTHVAVLRAVLNAIRSLPAAERPKKLYGCEVWRDLDWLPDDRKTLLNVSGRDSLSVALLGAFDSQIAGGKRYDLATMGRRRANATYFESHSTDEIESATYVIDLTPLMLDDSLSLADYTAGLIDAFRAAVVKNLA</sequence>